<dbReference type="CDD" id="cd00056">
    <property type="entry name" value="ENDO3c"/>
    <property type="match status" value="1"/>
</dbReference>
<evidence type="ECO:0000256" key="9">
    <source>
        <dbReference type="ARBA" id="ARBA00044632"/>
    </source>
</evidence>
<dbReference type="Gene3D" id="1.10.340.30">
    <property type="entry name" value="Hypothetical protein, domain 2"/>
    <property type="match status" value="1"/>
</dbReference>
<dbReference type="SUPFAM" id="SSF55945">
    <property type="entry name" value="TATA-box binding protein-like"/>
    <property type="match status" value="1"/>
</dbReference>
<dbReference type="InterPro" id="IPR012904">
    <property type="entry name" value="OGG_N"/>
</dbReference>
<name>A0A934HXK1_9CLOT</name>
<dbReference type="Pfam" id="PF07934">
    <property type="entry name" value="OGG_N"/>
    <property type="match status" value="1"/>
</dbReference>
<keyword evidence="7" id="KW-0511">Multifunctional enzyme</keyword>
<evidence type="ECO:0000256" key="6">
    <source>
        <dbReference type="ARBA" id="ARBA00023239"/>
    </source>
</evidence>
<comment type="similarity">
    <text evidence="1">Belongs to the type-1 OGG1 family.</text>
</comment>
<dbReference type="AlphaFoldDB" id="A0A934HXK1"/>
<comment type="caution">
    <text evidence="11">The sequence shown here is derived from an EMBL/GenBank/DDBJ whole genome shotgun (WGS) entry which is preliminary data.</text>
</comment>
<dbReference type="GO" id="GO:0008534">
    <property type="term" value="F:oxidized purine nucleobase lesion DNA N-glycosylase activity"/>
    <property type="evidence" value="ECO:0007669"/>
    <property type="project" value="InterPro"/>
</dbReference>
<dbReference type="InterPro" id="IPR052054">
    <property type="entry name" value="Oxidative_DNA_repair_enzyme"/>
</dbReference>
<dbReference type="SUPFAM" id="SSF48150">
    <property type="entry name" value="DNA-glycosylase"/>
    <property type="match status" value="1"/>
</dbReference>
<dbReference type="EMBL" id="JAEEGB010000015">
    <property type="protein sequence ID" value="MBI6873874.1"/>
    <property type="molecule type" value="Genomic_DNA"/>
</dbReference>
<evidence type="ECO:0000256" key="4">
    <source>
        <dbReference type="ARBA" id="ARBA00022801"/>
    </source>
</evidence>
<keyword evidence="6" id="KW-0456">Lyase</keyword>
<evidence type="ECO:0000259" key="10">
    <source>
        <dbReference type="SMART" id="SM00478"/>
    </source>
</evidence>
<accession>A0A934HXK1</accession>
<dbReference type="InterPro" id="IPR023170">
    <property type="entry name" value="HhH_base_excis_C"/>
</dbReference>
<proteinExistence type="inferred from homology"/>
<evidence type="ECO:0000256" key="5">
    <source>
        <dbReference type="ARBA" id="ARBA00023204"/>
    </source>
</evidence>
<dbReference type="InterPro" id="IPR011257">
    <property type="entry name" value="DNA_glycosylase"/>
</dbReference>
<sequence length="302" mass="35637">MDFNYIETFENSIVIKGVRNFELDHIFECGQCFRWNRQGNGNYIGVAFGRVIEVEKKGEDVIIFNTTEDEFNSIWSNYFDLYRDYSEIKNVLSKDSILEKSVEFGHGIRILRQDPFELTVSFIISANNRIPMIKRAIEKISQKWGNELEYKGEKYFAFPTIEQLNKATEEELEKCGTGFRAKYIKNTVDNVYANTIKKDQYDEKYDIDWIKSQEDDICHKELQKFMGIGPKVADCIMLFSMQKYSAFPVDVWVKRAMHYFYLAPDVSLKKIREFGINKFGELSGFAQQYLFYYARENHINIE</sequence>
<dbReference type="PANTHER" id="PTHR10242">
    <property type="entry name" value="8-OXOGUANINE DNA GLYCOSYLASE"/>
    <property type="match status" value="1"/>
</dbReference>
<evidence type="ECO:0000256" key="8">
    <source>
        <dbReference type="ARBA" id="ARBA00023295"/>
    </source>
</evidence>
<evidence type="ECO:0000256" key="2">
    <source>
        <dbReference type="ARBA" id="ARBA00012720"/>
    </source>
</evidence>
<dbReference type="GO" id="GO:0006284">
    <property type="term" value="P:base-excision repair"/>
    <property type="evidence" value="ECO:0007669"/>
    <property type="project" value="InterPro"/>
</dbReference>
<gene>
    <name evidence="11" type="ORF">I6U51_14400</name>
</gene>
<dbReference type="EC" id="4.2.99.18" evidence="2"/>
<dbReference type="GO" id="GO:0140078">
    <property type="term" value="F:class I DNA-(apurinic or apyrimidinic site) endonuclease activity"/>
    <property type="evidence" value="ECO:0007669"/>
    <property type="project" value="UniProtKB-EC"/>
</dbReference>
<dbReference type="PANTHER" id="PTHR10242:SF2">
    <property type="entry name" value="N-GLYCOSYLASE_DNA LYASE"/>
    <property type="match status" value="1"/>
</dbReference>
<dbReference type="Gene3D" id="1.10.1670.10">
    <property type="entry name" value="Helix-hairpin-Helix base-excision DNA repair enzymes (C-terminal)"/>
    <property type="match status" value="1"/>
</dbReference>
<keyword evidence="12" id="KW-1185">Reference proteome</keyword>
<keyword evidence="5" id="KW-0234">DNA repair</keyword>
<evidence type="ECO:0000256" key="1">
    <source>
        <dbReference type="ARBA" id="ARBA00010679"/>
    </source>
</evidence>
<keyword evidence="3" id="KW-0227">DNA damage</keyword>
<dbReference type="Gene3D" id="3.30.310.260">
    <property type="match status" value="1"/>
</dbReference>
<dbReference type="RefSeq" id="WP_211143291.1">
    <property type="nucleotide sequence ID" value="NZ_JAEEGB010000015.1"/>
</dbReference>
<dbReference type="GO" id="GO:0003684">
    <property type="term" value="F:damaged DNA binding"/>
    <property type="evidence" value="ECO:0007669"/>
    <property type="project" value="InterPro"/>
</dbReference>
<feature type="domain" description="HhH-GPD" evidence="10">
    <location>
        <begin position="124"/>
        <end position="295"/>
    </location>
</feature>
<dbReference type="GO" id="GO:0006289">
    <property type="term" value="P:nucleotide-excision repair"/>
    <property type="evidence" value="ECO:0007669"/>
    <property type="project" value="InterPro"/>
</dbReference>
<evidence type="ECO:0000313" key="12">
    <source>
        <dbReference type="Proteomes" id="UP000622687"/>
    </source>
</evidence>
<evidence type="ECO:0000256" key="7">
    <source>
        <dbReference type="ARBA" id="ARBA00023268"/>
    </source>
</evidence>
<dbReference type="Pfam" id="PF00730">
    <property type="entry name" value="HhH-GPD"/>
    <property type="match status" value="1"/>
</dbReference>
<keyword evidence="4" id="KW-0378">Hydrolase</keyword>
<comment type="catalytic activity">
    <reaction evidence="9">
        <text>2'-deoxyribonucleotide-(2'-deoxyribose 5'-phosphate)-2'-deoxyribonucleotide-DNA = a 3'-end 2'-deoxyribonucleotide-(2,3-dehydro-2,3-deoxyribose 5'-phosphate)-DNA + a 5'-end 5'-phospho-2'-deoxyribonucleoside-DNA + H(+)</text>
        <dbReference type="Rhea" id="RHEA:66592"/>
        <dbReference type="Rhea" id="RHEA-COMP:13180"/>
        <dbReference type="Rhea" id="RHEA-COMP:16897"/>
        <dbReference type="Rhea" id="RHEA-COMP:17067"/>
        <dbReference type="ChEBI" id="CHEBI:15378"/>
        <dbReference type="ChEBI" id="CHEBI:136412"/>
        <dbReference type="ChEBI" id="CHEBI:157695"/>
        <dbReference type="ChEBI" id="CHEBI:167181"/>
        <dbReference type="EC" id="4.2.99.18"/>
    </reaction>
</comment>
<keyword evidence="8" id="KW-0326">Glycosidase</keyword>
<organism evidence="11 12">
    <name type="scientific">Clostridium aciditolerans</name>
    <dbReference type="NCBI Taxonomy" id="339861"/>
    <lineage>
        <taxon>Bacteria</taxon>
        <taxon>Bacillati</taxon>
        <taxon>Bacillota</taxon>
        <taxon>Clostridia</taxon>
        <taxon>Eubacteriales</taxon>
        <taxon>Clostridiaceae</taxon>
        <taxon>Clostridium</taxon>
    </lineage>
</organism>
<protein>
    <recommendedName>
        <fullName evidence="2">DNA-(apurinic or apyrimidinic site) lyase</fullName>
        <ecNumber evidence="2">4.2.99.18</ecNumber>
    </recommendedName>
</protein>
<evidence type="ECO:0000313" key="11">
    <source>
        <dbReference type="EMBL" id="MBI6873874.1"/>
    </source>
</evidence>
<dbReference type="InterPro" id="IPR003265">
    <property type="entry name" value="HhH-GPD_domain"/>
</dbReference>
<dbReference type="Proteomes" id="UP000622687">
    <property type="component" value="Unassembled WGS sequence"/>
</dbReference>
<reference evidence="11" key="1">
    <citation type="submission" date="2020-12" db="EMBL/GenBank/DDBJ databases">
        <title>Clostridium thailandense sp. nov., a novel acetogenic bacterium isolated from peat land soil in Thailand.</title>
        <authorList>
            <person name="Chaikitkaew S."/>
            <person name="Birkeland N.K."/>
        </authorList>
    </citation>
    <scope>NUCLEOTIDE SEQUENCE</scope>
    <source>
        <strain evidence="11">DSM 17425</strain>
    </source>
</reference>
<evidence type="ECO:0000256" key="3">
    <source>
        <dbReference type="ARBA" id="ARBA00022763"/>
    </source>
</evidence>
<dbReference type="SMART" id="SM00478">
    <property type="entry name" value="ENDO3c"/>
    <property type="match status" value="1"/>
</dbReference>